<evidence type="ECO:0000313" key="1">
    <source>
        <dbReference type="EMBL" id="GME78245.1"/>
    </source>
</evidence>
<keyword evidence="2" id="KW-1185">Reference proteome</keyword>
<accession>A0ACB5T1V6</accession>
<organism evidence="1 2">
    <name type="scientific">Ambrosiozyma monospora</name>
    <name type="common">Yeast</name>
    <name type="synonym">Endomycopsis monosporus</name>
    <dbReference type="NCBI Taxonomy" id="43982"/>
    <lineage>
        <taxon>Eukaryota</taxon>
        <taxon>Fungi</taxon>
        <taxon>Dikarya</taxon>
        <taxon>Ascomycota</taxon>
        <taxon>Saccharomycotina</taxon>
        <taxon>Pichiomycetes</taxon>
        <taxon>Pichiales</taxon>
        <taxon>Pichiaceae</taxon>
        <taxon>Ambrosiozyma</taxon>
    </lineage>
</organism>
<reference evidence="1" key="1">
    <citation type="submission" date="2023-04" db="EMBL/GenBank/DDBJ databases">
        <title>Ambrosiozyma monospora NBRC 10751.</title>
        <authorList>
            <person name="Ichikawa N."/>
            <person name="Sato H."/>
            <person name="Tonouchi N."/>
        </authorList>
    </citation>
    <scope>NUCLEOTIDE SEQUENCE</scope>
    <source>
        <strain evidence="1">NBRC 10751</strain>
    </source>
</reference>
<gene>
    <name evidence="1" type="ORF">Amon02_000336000</name>
</gene>
<sequence>MAGRKAFYIFHAIIAPQFPSNINIRYAIQIALLEVINRKDSAIKAYNNRFARHPVSGRLKRSMHWLDFLLHHDYSNHNSTITVTTQHLQKQIICKLKNSYRQLGYYLESWFELTKRNSSNHNTKVKYKEFTLALNWENPQQRIEVISIEQLSLIIMAYTNTQITTASFHSISKQYNQFKTDELLIIPSTTTKTDDEWLHCWSIVAKHQHKFPGSLKYLHLYLL</sequence>
<dbReference type="EMBL" id="BSXS01002117">
    <property type="protein sequence ID" value="GME78245.1"/>
    <property type="molecule type" value="Genomic_DNA"/>
</dbReference>
<dbReference type="Proteomes" id="UP001165064">
    <property type="component" value="Unassembled WGS sequence"/>
</dbReference>
<comment type="caution">
    <text evidence="1">The sequence shown here is derived from an EMBL/GenBank/DDBJ whole genome shotgun (WGS) entry which is preliminary data.</text>
</comment>
<protein>
    <submittedName>
        <fullName evidence="1">Unnamed protein product</fullName>
    </submittedName>
</protein>
<proteinExistence type="predicted"/>
<name>A0ACB5T1V6_AMBMO</name>
<evidence type="ECO:0000313" key="2">
    <source>
        <dbReference type="Proteomes" id="UP001165064"/>
    </source>
</evidence>